<keyword evidence="6 9" id="KW-0067">ATP-binding</keyword>
<evidence type="ECO:0000256" key="6">
    <source>
        <dbReference type="ARBA" id="ARBA00022840"/>
    </source>
</evidence>
<dbReference type="SUPFAM" id="SSF52540">
    <property type="entry name" value="P-loop containing nucleoside triphosphate hydrolases"/>
    <property type="match status" value="1"/>
</dbReference>
<evidence type="ECO:0000256" key="7">
    <source>
        <dbReference type="ARBA" id="ARBA00023136"/>
    </source>
</evidence>
<dbReference type="Gene3D" id="3.40.50.300">
    <property type="entry name" value="P-loop containing nucleotide triphosphate hydrolases"/>
    <property type="match status" value="1"/>
</dbReference>
<dbReference type="SMART" id="SM00382">
    <property type="entry name" value="AAA"/>
    <property type="match status" value="1"/>
</dbReference>
<keyword evidence="3" id="KW-0813">Transport</keyword>
<comment type="subcellular location">
    <subcellularLocation>
        <location evidence="1">Cell inner membrane</location>
        <topology evidence="1">Peripheral membrane protein</topology>
    </subcellularLocation>
</comment>
<evidence type="ECO:0000313" key="9">
    <source>
        <dbReference type="EMBL" id="MSU90764.1"/>
    </source>
</evidence>
<dbReference type="CDD" id="cd03257">
    <property type="entry name" value="ABC_NikE_OppD_transporters"/>
    <property type="match status" value="1"/>
</dbReference>
<name>A0A6L5Z442_9RHOB</name>
<dbReference type="FunFam" id="3.40.50.300:FF:000016">
    <property type="entry name" value="Oligopeptide ABC transporter ATP-binding component"/>
    <property type="match status" value="1"/>
</dbReference>
<dbReference type="GO" id="GO:0005886">
    <property type="term" value="C:plasma membrane"/>
    <property type="evidence" value="ECO:0007669"/>
    <property type="project" value="UniProtKB-SubCell"/>
</dbReference>
<evidence type="ECO:0000256" key="3">
    <source>
        <dbReference type="ARBA" id="ARBA00022448"/>
    </source>
</evidence>
<keyword evidence="7" id="KW-0472">Membrane</keyword>
<gene>
    <name evidence="9" type="ORF">GE300_14265</name>
</gene>
<feature type="domain" description="ABC transporter" evidence="8">
    <location>
        <begin position="7"/>
        <end position="254"/>
    </location>
</feature>
<accession>A0A6L5Z442</accession>
<dbReference type="GO" id="GO:0015833">
    <property type="term" value="P:peptide transport"/>
    <property type="evidence" value="ECO:0007669"/>
    <property type="project" value="InterPro"/>
</dbReference>
<evidence type="ECO:0000256" key="4">
    <source>
        <dbReference type="ARBA" id="ARBA00022475"/>
    </source>
</evidence>
<evidence type="ECO:0000259" key="8">
    <source>
        <dbReference type="PROSITE" id="PS50893"/>
    </source>
</evidence>
<dbReference type="EMBL" id="WIND01000012">
    <property type="protein sequence ID" value="MSU90764.1"/>
    <property type="molecule type" value="Genomic_DNA"/>
</dbReference>
<dbReference type="InterPro" id="IPR003439">
    <property type="entry name" value="ABC_transporter-like_ATP-bd"/>
</dbReference>
<protein>
    <submittedName>
        <fullName evidence="9">ATP-binding cassette domain-containing protein</fullName>
    </submittedName>
</protein>
<dbReference type="NCBIfam" id="TIGR01727">
    <property type="entry name" value="oligo_HPY"/>
    <property type="match status" value="1"/>
</dbReference>
<evidence type="ECO:0000256" key="5">
    <source>
        <dbReference type="ARBA" id="ARBA00022741"/>
    </source>
</evidence>
<dbReference type="PROSITE" id="PS00211">
    <property type="entry name" value="ABC_TRANSPORTER_1"/>
    <property type="match status" value="1"/>
</dbReference>
<proteinExistence type="inferred from homology"/>
<dbReference type="GO" id="GO:0005524">
    <property type="term" value="F:ATP binding"/>
    <property type="evidence" value="ECO:0007669"/>
    <property type="project" value="UniProtKB-KW"/>
</dbReference>
<dbReference type="InterPro" id="IPR003593">
    <property type="entry name" value="AAA+_ATPase"/>
</dbReference>
<dbReference type="PROSITE" id="PS50893">
    <property type="entry name" value="ABC_TRANSPORTER_2"/>
    <property type="match status" value="1"/>
</dbReference>
<dbReference type="AlphaFoldDB" id="A0A6L5Z442"/>
<sequence length="332" mass="36320">MQQTQLLTVRDLGVRLGGLHLVEGVDLDLARGRTHGLVGESGSGKSVTAMAIMRLFDPRLFQVRARRIAFDGRELTDLDNRQMRRIRGAEISMIFQEPMTALNPVLTVGEQIIETLLVHQRLGRAAARRKALEMLEWVRIPAAARRLDEYPHLLSGGMRQRVMIAIAIACRPKLLIADEPTTALDVTIQAQILDLLHELQTEMGMGILLITHDLGVVAGYADEVSVMYAGRIVETGGTAQIYRTPRHPYTEGLIRSHPPVDRDVDELATIPGGVPQPHLRPPGCRFGPRCAHHRAACDLADPPLIGHGGGQRAACIRHADYGAPPAPEAAHG</sequence>
<dbReference type="PANTHER" id="PTHR43297">
    <property type="entry name" value="OLIGOPEPTIDE TRANSPORT ATP-BINDING PROTEIN APPD"/>
    <property type="match status" value="1"/>
</dbReference>
<organism evidence="9 10">
    <name type="scientific">Halovulum marinum</name>
    <dbReference type="NCBI Taxonomy" id="2662447"/>
    <lineage>
        <taxon>Bacteria</taxon>
        <taxon>Pseudomonadati</taxon>
        <taxon>Pseudomonadota</taxon>
        <taxon>Alphaproteobacteria</taxon>
        <taxon>Rhodobacterales</taxon>
        <taxon>Paracoccaceae</taxon>
        <taxon>Halovulum</taxon>
    </lineage>
</organism>
<keyword evidence="5" id="KW-0547">Nucleotide-binding</keyword>
<dbReference type="Proteomes" id="UP000474957">
    <property type="component" value="Unassembled WGS sequence"/>
</dbReference>
<keyword evidence="4" id="KW-1003">Cell membrane</keyword>
<dbReference type="Pfam" id="PF00005">
    <property type="entry name" value="ABC_tran"/>
    <property type="match status" value="1"/>
</dbReference>
<keyword evidence="10" id="KW-1185">Reference proteome</keyword>
<dbReference type="GO" id="GO:0016887">
    <property type="term" value="F:ATP hydrolysis activity"/>
    <property type="evidence" value="ECO:0007669"/>
    <property type="project" value="InterPro"/>
</dbReference>
<dbReference type="InterPro" id="IPR017871">
    <property type="entry name" value="ABC_transporter-like_CS"/>
</dbReference>
<evidence type="ECO:0000256" key="2">
    <source>
        <dbReference type="ARBA" id="ARBA00005417"/>
    </source>
</evidence>
<comment type="caution">
    <text evidence="9">The sequence shown here is derived from an EMBL/GenBank/DDBJ whole genome shotgun (WGS) entry which is preliminary data.</text>
</comment>
<evidence type="ECO:0000256" key="1">
    <source>
        <dbReference type="ARBA" id="ARBA00004417"/>
    </source>
</evidence>
<dbReference type="InterPro" id="IPR013563">
    <property type="entry name" value="Oligopep_ABC_C"/>
</dbReference>
<dbReference type="GO" id="GO:0055085">
    <property type="term" value="P:transmembrane transport"/>
    <property type="evidence" value="ECO:0007669"/>
    <property type="project" value="UniProtKB-ARBA"/>
</dbReference>
<dbReference type="InterPro" id="IPR050388">
    <property type="entry name" value="ABC_Ni/Peptide_Import"/>
</dbReference>
<comment type="similarity">
    <text evidence="2">Belongs to the ABC transporter superfamily.</text>
</comment>
<dbReference type="PANTHER" id="PTHR43297:SF2">
    <property type="entry name" value="DIPEPTIDE TRANSPORT ATP-BINDING PROTEIN DPPD"/>
    <property type="match status" value="1"/>
</dbReference>
<evidence type="ECO:0000313" key="10">
    <source>
        <dbReference type="Proteomes" id="UP000474957"/>
    </source>
</evidence>
<dbReference type="Pfam" id="PF08352">
    <property type="entry name" value="oligo_HPY"/>
    <property type="match status" value="1"/>
</dbReference>
<dbReference type="RefSeq" id="WP_154447250.1">
    <property type="nucleotide sequence ID" value="NZ_WIND01000012.1"/>
</dbReference>
<reference evidence="9 10" key="1">
    <citation type="submission" date="2019-10" db="EMBL/GenBank/DDBJ databases">
        <title>Cognatihalovulum marinum gen. nov. sp. nov., a new member of the family Rhodobacteraceae isolated from deep seawater of the Northwest Indian Ocean.</title>
        <authorList>
            <person name="Ruan C."/>
            <person name="Wang J."/>
            <person name="Zheng X."/>
            <person name="Song L."/>
            <person name="Zhu Y."/>
            <person name="Huang Y."/>
            <person name="Lu Z."/>
            <person name="Du W."/>
            <person name="Huang L."/>
            <person name="Dai X."/>
        </authorList>
    </citation>
    <scope>NUCLEOTIDE SEQUENCE [LARGE SCALE GENOMIC DNA]</scope>
    <source>
        <strain evidence="9 10">2CG4</strain>
    </source>
</reference>
<dbReference type="InterPro" id="IPR027417">
    <property type="entry name" value="P-loop_NTPase"/>
</dbReference>